<evidence type="ECO:0000259" key="1">
    <source>
        <dbReference type="Pfam" id="PF09537"/>
    </source>
</evidence>
<dbReference type="Proteomes" id="UP000094626">
    <property type="component" value="Plasmid pSA1"/>
</dbReference>
<accession>A0A031JRG4</accession>
<proteinExistence type="predicted"/>
<dbReference type="InterPro" id="IPR012347">
    <property type="entry name" value="Ferritin-like"/>
</dbReference>
<gene>
    <name evidence="2" type="ORF">BES08_21590</name>
    <name evidence="3" type="ORF">BV97_04035</name>
</gene>
<dbReference type="EMBL" id="JFYZ01000026">
    <property type="protein sequence ID" value="EZP79368.1"/>
    <property type="molecule type" value="Genomic_DNA"/>
</dbReference>
<dbReference type="PATRIC" id="fig|158500.4.peg.4104"/>
<feature type="domain" description="DUF2383" evidence="1">
    <location>
        <begin position="6"/>
        <end position="114"/>
    </location>
</feature>
<keyword evidence="2" id="KW-0614">Plasmid</keyword>
<name>A0A031JRG4_9SPHN</name>
<geneLocation type="plasmid" evidence="2 5">
    <name>pSA1</name>
</geneLocation>
<dbReference type="OrthoDB" id="7265085at2"/>
<sequence>MTTQSTISTLNGLIKTTLDSMKGYEDAAKDAESTQFATMFAEFARDRSAAASDLQAEVRRLGGTPEDDSSFLAAAHRTFMDLKQAITGKDDKAIIQEVERGEDHIKAKFEDALRDSELEPSSRSAVEKAFVSVKEGHDKMSALKHSIA</sequence>
<organism evidence="3 4">
    <name type="scientific">Novosphingobium resinovorum</name>
    <dbReference type="NCBI Taxonomy" id="158500"/>
    <lineage>
        <taxon>Bacteria</taxon>
        <taxon>Pseudomonadati</taxon>
        <taxon>Pseudomonadota</taxon>
        <taxon>Alphaproteobacteria</taxon>
        <taxon>Sphingomonadales</taxon>
        <taxon>Sphingomonadaceae</taxon>
        <taxon>Novosphingobium</taxon>
    </lineage>
</organism>
<evidence type="ECO:0000313" key="4">
    <source>
        <dbReference type="Proteomes" id="UP000024329"/>
    </source>
</evidence>
<reference evidence="2" key="2">
    <citation type="submission" date="2016-08" db="EMBL/GenBank/DDBJ databases">
        <authorList>
            <person name="Seilhamer J.J."/>
        </authorList>
    </citation>
    <scope>NUCLEOTIDE SEQUENCE [LARGE SCALE GENOMIC DNA]</scope>
    <source>
        <strain evidence="2">SA1</strain>
        <plasmid evidence="2">pSA1</plasmid>
    </source>
</reference>
<dbReference type="InterPro" id="IPR019052">
    <property type="entry name" value="DUF2383"/>
</dbReference>
<dbReference type="RefSeq" id="WP_036528209.1">
    <property type="nucleotide sequence ID" value="NZ_CP017076.1"/>
</dbReference>
<dbReference type="NCBIfam" id="TIGR02284">
    <property type="entry name" value="PA2169 family four-helix-bundle protein"/>
    <property type="match status" value="1"/>
</dbReference>
<keyword evidence="5" id="KW-1185">Reference proteome</keyword>
<dbReference type="Pfam" id="PF09537">
    <property type="entry name" value="DUF2383"/>
    <property type="match status" value="1"/>
</dbReference>
<dbReference type="Gene3D" id="1.20.1260.10">
    <property type="match status" value="1"/>
</dbReference>
<evidence type="ECO:0000313" key="5">
    <source>
        <dbReference type="Proteomes" id="UP000094626"/>
    </source>
</evidence>
<dbReference type="InterPro" id="IPR016920">
    <property type="entry name" value="UCP029477"/>
</dbReference>
<dbReference type="AlphaFoldDB" id="A0A031JRG4"/>
<dbReference type="Proteomes" id="UP000024329">
    <property type="component" value="Unassembled WGS sequence"/>
</dbReference>
<dbReference type="PIRSF" id="PIRSF029477">
    <property type="entry name" value="UCP029477"/>
    <property type="match status" value="1"/>
</dbReference>
<evidence type="ECO:0000313" key="2">
    <source>
        <dbReference type="EMBL" id="AOR80092.1"/>
    </source>
</evidence>
<dbReference type="KEGG" id="nre:BES08_21590"/>
<dbReference type="eggNOG" id="COG1633">
    <property type="taxonomic scope" value="Bacteria"/>
</dbReference>
<dbReference type="EMBL" id="CP017076">
    <property type="protein sequence ID" value="AOR80092.1"/>
    <property type="molecule type" value="Genomic_DNA"/>
</dbReference>
<reference evidence="3 4" key="1">
    <citation type="submission" date="2014-03" db="EMBL/GenBank/DDBJ databases">
        <title>Whole genome sequence of Novosphingobium resinovorum KF1.</title>
        <authorList>
            <person name="Gan H.M."/>
            <person name="Gan H.Y."/>
            <person name="Chew T.H."/>
            <person name="Savka M.A."/>
        </authorList>
    </citation>
    <scope>NUCLEOTIDE SEQUENCE [LARGE SCALE GENOMIC DNA]</scope>
    <source>
        <strain evidence="3 4">KF1</strain>
    </source>
</reference>
<reference evidence="5" key="3">
    <citation type="journal article" date="2017" name="J. Biotechnol.">
        <title>Complete genome sequence of Novosphingobium resinovorum SA1, a versatile xenobiotic-degrading bacterium capable of utilizing sulfanilic acid.</title>
        <authorList>
            <person name="Hegedus B."/>
            <person name="Kos P.B."/>
            <person name="Balint B."/>
            <person name="Maroti G."/>
            <person name="Gan H.M."/>
            <person name="Perei K."/>
            <person name="Rakhely G."/>
        </authorList>
    </citation>
    <scope>NUCLEOTIDE SEQUENCE [LARGE SCALE GENOMIC DNA]</scope>
    <source>
        <strain evidence="5">SA1</strain>
    </source>
</reference>
<evidence type="ECO:0000313" key="3">
    <source>
        <dbReference type="EMBL" id="EZP79368.1"/>
    </source>
</evidence>
<protein>
    <recommendedName>
        <fullName evidence="1">DUF2383 domain-containing protein</fullName>
    </recommendedName>
</protein>
<dbReference type="InterPro" id="IPR011971">
    <property type="entry name" value="CHP02284"/>
</dbReference>